<dbReference type="OrthoDB" id="4790878at2759"/>
<sequence length="273" mass="31145">MAMVPSHPPSPTPKFKDISQPTSPLFRIPREIRDMIYSLASTHSEPLAFFDAFDPQSSYAVGPIVQANPALYIHHTDISLSSHANLSRTYTRFSNPLAHTCRLAHAETRARALELKHTTLVFREERRVLDDEFLLWDFSPHVEHIPPLTSFLNLSALLSAQNFSMLRDVVLYDAAHTAIRGHFPAHSVEDILSVVACAQRNPRISFRYVISCFRDRTFYSTWQAADNVLRYLFGRDVMVLLRVGDAVRMEHLRRVARENAERWRGEEGGGDFG</sequence>
<keyword evidence="3" id="KW-1185">Reference proteome</keyword>
<comment type="caution">
    <text evidence="2">The sequence shown here is derived from an EMBL/GenBank/DDBJ whole genome shotgun (WGS) entry which is preliminary data.</text>
</comment>
<dbReference type="AlphaFoldDB" id="A0A9P4UXG9"/>
<name>A0A9P4UXG9_9PLEO</name>
<evidence type="ECO:0000256" key="1">
    <source>
        <dbReference type="SAM" id="MobiDB-lite"/>
    </source>
</evidence>
<protein>
    <submittedName>
        <fullName evidence="2">Uncharacterized protein</fullName>
    </submittedName>
</protein>
<reference evidence="2" key="1">
    <citation type="journal article" date="2020" name="Stud. Mycol.">
        <title>101 Dothideomycetes genomes: a test case for predicting lifestyles and emergence of pathogens.</title>
        <authorList>
            <person name="Haridas S."/>
            <person name="Albert R."/>
            <person name="Binder M."/>
            <person name="Bloem J."/>
            <person name="Labutti K."/>
            <person name="Salamov A."/>
            <person name="Andreopoulos B."/>
            <person name="Baker S."/>
            <person name="Barry K."/>
            <person name="Bills G."/>
            <person name="Bluhm B."/>
            <person name="Cannon C."/>
            <person name="Castanera R."/>
            <person name="Culley D."/>
            <person name="Daum C."/>
            <person name="Ezra D."/>
            <person name="Gonzalez J."/>
            <person name="Henrissat B."/>
            <person name="Kuo A."/>
            <person name="Liang C."/>
            <person name="Lipzen A."/>
            <person name="Lutzoni F."/>
            <person name="Magnuson J."/>
            <person name="Mondo S."/>
            <person name="Nolan M."/>
            <person name="Ohm R."/>
            <person name="Pangilinan J."/>
            <person name="Park H.-J."/>
            <person name="Ramirez L."/>
            <person name="Alfaro M."/>
            <person name="Sun H."/>
            <person name="Tritt A."/>
            <person name="Yoshinaga Y."/>
            <person name="Zwiers L.-H."/>
            <person name="Turgeon B."/>
            <person name="Goodwin S."/>
            <person name="Spatafora J."/>
            <person name="Crous P."/>
            <person name="Grigoriev I."/>
        </authorList>
    </citation>
    <scope>NUCLEOTIDE SEQUENCE</scope>
    <source>
        <strain evidence="2">CBS 125425</strain>
    </source>
</reference>
<proteinExistence type="predicted"/>
<feature type="region of interest" description="Disordered" evidence="1">
    <location>
        <begin position="1"/>
        <end position="22"/>
    </location>
</feature>
<dbReference type="Proteomes" id="UP000799444">
    <property type="component" value="Unassembled WGS sequence"/>
</dbReference>
<evidence type="ECO:0000313" key="3">
    <source>
        <dbReference type="Proteomes" id="UP000799444"/>
    </source>
</evidence>
<dbReference type="EMBL" id="ML996220">
    <property type="protein sequence ID" value="KAF2730334.1"/>
    <property type="molecule type" value="Genomic_DNA"/>
</dbReference>
<organism evidence="2 3">
    <name type="scientific">Polyplosphaeria fusca</name>
    <dbReference type="NCBI Taxonomy" id="682080"/>
    <lineage>
        <taxon>Eukaryota</taxon>
        <taxon>Fungi</taxon>
        <taxon>Dikarya</taxon>
        <taxon>Ascomycota</taxon>
        <taxon>Pezizomycotina</taxon>
        <taxon>Dothideomycetes</taxon>
        <taxon>Pleosporomycetidae</taxon>
        <taxon>Pleosporales</taxon>
        <taxon>Tetraplosphaeriaceae</taxon>
        <taxon>Polyplosphaeria</taxon>
    </lineage>
</organism>
<evidence type="ECO:0000313" key="2">
    <source>
        <dbReference type="EMBL" id="KAF2730334.1"/>
    </source>
</evidence>
<feature type="compositionally biased region" description="Pro residues" evidence="1">
    <location>
        <begin position="1"/>
        <end position="12"/>
    </location>
</feature>
<gene>
    <name evidence="2" type="ORF">EJ04DRAFT_567835</name>
</gene>
<accession>A0A9P4UXG9</accession>